<accession>A0A9P4XB19</accession>
<evidence type="ECO:0000313" key="2">
    <source>
        <dbReference type="EMBL" id="KAF3066911.1"/>
    </source>
</evidence>
<dbReference type="PROSITE" id="PS00455">
    <property type="entry name" value="AMP_BINDING"/>
    <property type="match status" value="1"/>
</dbReference>
<feature type="domain" description="AMP-dependent synthetase/ligase" evidence="1">
    <location>
        <begin position="3"/>
        <end position="356"/>
    </location>
</feature>
<dbReference type="Gene3D" id="3.30.300.30">
    <property type="match status" value="1"/>
</dbReference>
<organism evidence="2 3">
    <name type="scientific">Trichoderma lentiforme</name>
    <dbReference type="NCBI Taxonomy" id="1567552"/>
    <lineage>
        <taxon>Eukaryota</taxon>
        <taxon>Fungi</taxon>
        <taxon>Dikarya</taxon>
        <taxon>Ascomycota</taxon>
        <taxon>Pezizomycotina</taxon>
        <taxon>Sordariomycetes</taxon>
        <taxon>Hypocreomycetidae</taxon>
        <taxon>Hypocreales</taxon>
        <taxon>Hypocreaceae</taxon>
        <taxon>Trichoderma</taxon>
    </lineage>
</organism>
<dbReference type="GO" id="GO:0030729">
    <property type="term" value="F:acetoacetate-CoA ligase activity"/>
    <property type="evidence" value="ECO:0007669"/>
    <property type="project" value="TreeGrafter"/>
</dbReference>
<dbReference type="PANTHER" id="PTHR42921:SF1">
    <property type="entry name" value="ACETOACETYL-COA SYNTHETASE"/>
    <property type="match status" value="1"/>
</dbReference>
<dbReference type="SUPFAM" id="SSF56801">
    <property type="entry name" value="Acetyl-CoA synthetase-like"/>
    <property type="match status" value="1"/>
</dbReference>
<sequence>MPRSVTWRELNEMVRQAADAMQSTGLCEGDTVVAAASLGAVFCSFNTDLGEKALKDRLGQLYPRLVFVQTEYSYNGKPHSIAQRTFKIFSAIEKSDRAEMICYEDSFNDLTRNPDAGLTLVNWSDFINRGTGQPLTFKQVPFNYPSVVMFSSGTTGSPKGIVHSHGGLVINGMKENRLHNNFSSRDTYFHYTNIGWTLWNISLGALFCGSTLVLYDGSPFYPSPSKFLQSIFATGLVLNSPRVTAFGAGPRYFEELRNAAIDSDPFNGKLNLIVSTGAILTTSLSLWIAKFFGPVCQVSMSGGTELCGSFVHGTKALPTWPGQITVKALGLDVDVFSPDGHALEAGQMGELVCKKPFPNMPVSFLHDADKKRYFNAYFSQIPGVWTHGDLIKIDPHTNGLIILGRSDGVLNPNGVRFGSSEIYAVLEQHFSASVKDSLCVGQQRQERDLHERVILFVKFSSSQGEGSRSQLKDKILQKIAEDLSRRHVPQFIFEVDSIPYNANGKKMETQVKSILNRGKDALLSMKVSDAEKASLESFVKFFDIEGLSSKSEKSINNSKSSVAKL</sequence>
<dbReference type="PANTHER" id="PTHR42921">
    <property type="entry name" value="ACETOACETYL-COA SYNTHETASE"/>
    <property type="match status" value="1"/>
</dbReference>
<evidence type="ECO:0000313" key="3">
    <source>
        <dbReference type="Proteomes" id="UP000801864"/>
    </source>
</evidence>
<comment type="caution">
    <text evidence="2">The sequence shown here is derived from an EMBL/GenBank/DDBJ whole genome shotgun (WGS) entry which is preliminary data.</text>
</comment>
<dbReference type="InterPro" id="IPR020845">
    <property type="entry name" value="AMP-binding_CS"/>
</dbReference>
<name>A0A9P4XB19_9HYPO</name>
<dbReference type="Proteomes" id="UP000801864">
    <property type="component" value="Unassembled WGS sequence"/>
</dbReference>
<dbReference type="Gene3D" id="3.40.50.12780">
    <property type="entry name" value="N-terminal domain of ligase-like"/>
    <property type="match status" value="1"/>
</dbReference>
<dbReference type="InterPro" id="IPR000873">
    <property type="entry name" value="AMP-dep_synth/lig_dom"/>
</dbReference>
<dbReference type="AlphaFoldDB" id="A0A9P4XB19"/>
<dbReference type="EMBL" id="QLNT01000016">
    <property type="protein sequence ID" value="KAF3066911.1"/>
    <property type="molecule type" value="Genomic_DNA"/>
</dbReference>
<dbReference type="InterPro" id="IPR042099">
    <property type="entry name" value="ANL_N_sf"/>
</dbReference>
<dbReference type="InterPro" id="IPR045851">
    <property type="entry name" value="AMP-bd_C_sf"/>
</dbReference>
<dbReference type="Pfam" id="PF00501">
    <property type="entry name" value="AMP-binding"/>
    <property type="match status" value="1"/>
</dbReference>
<proteinExistence type="predicted"/>
<protein>
    <submittedName>
        <fullName evidence="2">Acetoacetyl-CoA synthetase</fullName>
    </submittedName>
</protein>
<evidence type="ECO:0000259" key="1">
    <source>
        <dbReference type="Pfam" id="PF00501"/>
    </source>
</evidence>
<reference evidence="2 3" key="1">
    <citation type="submission" date="2018-06" db="EMBL/GenBank/DDBJ databases">
        <title>Genome analysis of cellulolytic fungus Trichoderma lentiforme CFAM-422.</title>
        <authorList>
            <person name="Steindorff A.S."/>
            <person name="Formighieri E.F."/>
            <person name="Midorikawa G.E.O."/>
            <person name="Tamietti M.S."/>
            <person name="Ramos E.Z."/>
            <person name="Silva A.S."/>
            <person name="Bon E.P.S."/>
            <person name="Mendes T.D."/>
            <person name="Damaso M.C.T."/>
            <person name="Favaro L.C.L."/>
        </authorList>
    </citation>
    <scope>NUCLEOTIDE SEQUENCE [LARGE SCALE GENOMIC DNA]</scope>
    <source>
        <strain evidence="2 3">CFAM-422</strain>
    </source>
</reference>
<gene>
    <name evidence="2" type="ORF">CFAM422_008761</name>
</gene>
<keyword evidence="3" id="KW-1185">Reference proteome</keyword>